<dbReference type="InterPro" id="IPR001750">
    <property type="entry name" value="ND/Mrp_TM"/>
</dbReference>
<protein>
    <submittedName>
        <fullName evidence="19">Na+/H+ antiporter subunit A</fullName>
    </submittedName>
</protein>
<dbReference type="NCBIfam" id="NF009285">
    <property type="entry name" value="PRK12645.1"/>
    <property type="match status" value="1"/>
</dbReference>
<feature type="domain" description="MrpA C-terminal/MbhE" evidence="18">
    <location>
        <begin position="779"/>
        <end position="854"/>
    </location>
</feature>
<feature type="transmembrane region" description="Helical" evidence="14">
    <location>
        <begin position="360"/>
        <end position="386"/>
    </location>
</feature>
<comment type="similarity">
    <text evidence="2">Belongs to the CPA3 antiporters (TC 2.A.63) subunit A family.</text>
</comment>
<keyword evidence="7" id="KW-0375">Hydrogen ion transport</keyword>
<keyword evidence="5" id="KW-1003">Cell membrane</keyword>
<evidence type="ECO:0000259" key="17">
    <source>
        <dbReference type="Pfam" id="PF13244"/>
    </source>
</evidence>
<dbReference type="Proteomes" id="UP000318521">
    <property type="component" value="Unassembled WGS sequence"/>
</dbReference>
<sequence>MDKFSAHVNSIICLHHTPIQHSIQGLLRIQNIFLSKGRLAKKTSVSEHSGVLFETLGGHALNWLNFAIFLPILYAVFIPFFYKKIPRIHTGWFVFPIPLVLFIYLATFIPGVANDHVFTQTVYWIPSIGINFVTYLDGLSLILALLITGVGALVILYSVYYLSMKRESLHHFYIYLLLFMGAMLGVVLSDNLMVLYLFWEMTSVSSFLLIAFWYQRDKSRYGAQKSLLITVFGGIAMLAGFIMLYAMTGTWSLRDIIGQAGELSDATLFIPAMILILLGAFTKSAQFPFHIWLPDAMEAPTPVSAYLHSATMVKAGIYLVARFTPLFGGDATWFWVVSTVGLITLFWGSFTAVRQTDLKALLAYSTISQLGMIMSMLGIGSAALYFDGGSDSFKYTSLAVLAALFHLVNHSTFKGALFMVVGIVDHETGTRDIRRLGGLMTIMPITFTFAAIGSFAMAGLPPFNGFLSKEMFFSSVLRAAELGIFNMETFGLLFPIIAWLASVLTFVYCMILVFRTFTGKYKPEKLEKNAHEAPLGMLIPPGILVSFVIVIFFFPQTLADYILNPAVQAVLPLPIETNAEYYTNITAWHGWHAPELWMTVAVVVLGSVLFLYLRKWQGVYALFPREWSFNSAYNAMLVGSEKGSQRLTGSYMTGYLGHYLAYIFVFIILSVAATIFATNGFVIDTSNDASVNLYEMILIGIIAVAAVAIIFAKSRITAIILNGVLGYMVAIFFVIFRAPDLALTQLVIETVSAALFLLCFYFLPEWKEEKISRKMKSFKLALSIGVGTLITLITLSIQGNRLFDSISVYFEDAYELAGGKNIVNAILADFRAFDTMLEILVLCIAGLGVYTLIKLTSTEGGDKRESE</sequence>
<organism evidence="19 20">
    <name type="scientific">Alkalicoccobacillus porphyridii</name>
    <dbReference type="NCBI Taxonomy" id="2597270"/>
    <lineage>
        <taxon>Bacteria</taxon>
        <taxon>Bacillati</taxon>
        <taxon>Bacillota</taxon>
        <taxon>Bacilli</taxon>
        <taxon>Bacillales</taxon>
        <taxon>Bacillaceae</taxon>
        <taxon>Alkalicoccobacillus</taxon>
    </lineage>
</organism>
<proteinExistence type="inferred from homology"/>
<name>A0A553ZVL8_9BACI</name>
<feature type="transmembrane region" description="Helical" evidence="14">
    <location>
        <begin position="133"/>
        <end position="160"/>
    </location>
</feature>
<feature type="transmembrane region" description="Helical" evidence="14">
    <location>
        <begin position="194"/>
        <end position="214"/>
    </location>
</feature>
<keyword evidence="9" id="KW-0915">Sodium</keyword>
<evidence type="ECO:0000256" key="3">
    <source>
        <dbReference type="ARBA" id="ARBA00022448"/>
    </source>
</evidence>
<dbReference type="EMBL" id="VLXZ01000011">
    <property type="protein sequence ID" value="TSB45521.1"/>
    <property type="molecule type" value="Genomic_DNA"/>
</dbReference>
<feature type="transmembrane region" description="Helical" evidence="14">
    <location>
        <begin position="778"/>
        <end position="797"/>
    </location>
</feature>
<feature type="transmembrane region" description="Helical" evidence="14">
    <location>
        <begin position="535"/>
        <end position="554"/>
    </location>
</feature>
<evidence type="ECO:0000313" key="19">
    <source>
        <dbReference type="EMBL" id="TSB45521.1"/>
    </source>
</evidence>
<feature type="transmembrane region" description="Helical" evidence="14">
    <location>
        <begin position="333"/>
        <end position="353"/>
    </location>
</feature>
<dbReference type="InterPro" id="IPR001516">
    <property type="entry name" value="Proton_antipo_N"/>
</dbReference>
<evidence type="ECO:0000259" key="18">
    <source>
        <dbReference type="Pfam" id="PF20501"/>
    </source>
</evidence>
<dbReference type="InterPro" id="IPR025383">
    <property type="entry name" value="MrpA_C/MbhD"/>
</dbReference>
<keyword evidence="20" id="KW-1185">Reference proteome</keyword>
<keyword evidence="12" id="KW-0739">Sodium transport</keyword>
<feature type="domain" description="NADH:quinone oxidoreductase/Mrp antiporter transmembrane" evidence="15">
    <location>
        <begin position="189"/>
        <end position="482"/>
    </location>
</feature>
<keyword evidence="11 14" id="KW-0472">Membrane</keyword>
<accession>A0A553ZVL8</accession>
<feature type="transmembrane region" description="Helical" evidence="14">
    <location>
        <begin position="719"/>
        <end position="736"/>
    </location>
</feature>
<dbReference type="InterPro" id="IPR046806">
    <property type="entry name" value="MrpA_C/MbhE"/>
</dbReference>
<evidence type="ECO:0000256" key="11">
    <source>
        <dbReference type="ARBA" id="ARBA00023136"/>
    </source>
</evidence>
<evidence type="ECO:0000256" key="7">
    <source>
        <dbReference type="ARBA" id="ARBA00022781"/>
    </source>
</evidence>
<evidence type="ECO:0000256" key="2">
    <source>
        <dbReference type="ARBA" id="ARBA00008483"/>
    </source>
</evidence>
<gene>
    <name evidence="19" type="ORF">FN960_16195</name>
</gene>
<dbReference type="PRINTS" id="PR01434">
    <property type="entry name" value="NADHDHGNASE5"/>
</dbReference>
<evidence type="ECO:0000313" key="20">
    <source>
        <dbReference type="Proteomes" id="UP000318521"/>
    </source>
</evidence>
<dbReference type="Pfam" id="PF20501">
    <property type="entry name" value="MbhE"/>
    <property type="match status" value="1"/>
</dbReference>
<feature type="domain" description="NADH-Ubiquinone oxidoreductase (complex I) chain 5 N-terminal" evidence="16">
    <location>
        <begin position="124"/>
        <end position="173"/>
    </location>
</feature>
<dbReference type="PANTHER" id="PTHR43373">
    <property type="entry name" value="NA(+)/H(+) ANTIPORTER SUBUNIT"/>
    <property type="match status" value="1"/>
</dbReference>
<dbReference type="GO" id="GO:1902600">
    <property type="term" value="P:proton transmembrane transport"/>
    <property type="evidence" value="ECO:0007669"/>
    <property type="project" value="UniProtKB-KW"/>
</dbReference>
<evidence type="ECO:0000256" key="8">
    <source>
        <dbReference type="ARBA" id="ARBA00022989"/>
    </source>
</evidence>
<comment type="subcellular location">
    <subcellularLocation>
        <location evidence="1">Cell membrane</location>
        <topology evidence="1">Multi-pass membrane protein</topology>
    </subcellularLocation>
    <subcellularLocation>
        <location evidence="13">Membrane</location>
        <topology evidence="13">Multi-pass membrane protein</topology>
    </subcellularLocation>
</comment>
<dbReference type="InterPro" id="IPR050616">
    <property type="entry name" value="CPA3_Na-H_Antiporter_A"/>
</dbReference>
<feature type="transmembrane region" description="Helical" evidence="14">
    <location>
        <begin position="659"/>
        <end position="681"/>
    </location>
</feature>
<dbReference type="Pfam" id="PF13244">
    <property type="entry name" value="MbhD"/>
    <property type="match status" value="1"/>
</dbReference>
<evidence type="ECO:0000256" key="1">
    <source>
        <dbReference type="ARBA" id="ARBA00004651"/>
    </source>
</evidence>
<feature type="domain" description="MrpA C-terminal/MbhD" evidence="17">
    <location>
        <begin position="701"/>
        <end position="765"/>
    </location>
</feature>
<feature type="transmembrane region" description="Helical" evidence="14">
    <location>
        <begin position="398"/>
        <end position="424"/>
    </location>
</feature>
<feature type="transmembrane region" description="Helical" evidence="14">
    <location>
        <begin position="63"/>
        <end position="81"/>
    </location>
</feature>
<dbReference type="OrthoDB" id="9807568at2"/>
<evidence type="ECO:0000256" key="5">
    <source>
        <dbReference type="ARBA" id="ARBA00022475"/>
    </source>
</evidence>
<reference evidence="19 20" key="1">
    <citation type="submission" date="2019-07" db="EMBL/GenBank/DDBJ databases">
        <authorList>
            <person name="Park Y.J."/>
            <person name="Jeong S.E."/>
            <person name="Jung H.S."/>
        </authorList>
    </citation>
    <scope>NUCLEOTIDE SEQUENCE [LARGE SCALE GENOMIC DNA]</scope>
    <source>
        <strain evidence="20">P16(2019)</strain>
    </source>
</reference>
<dbReference type="GO" id="GO:0015297">
    <property type="term" value="F:antiporter activity"/>
    <property type="evidence" value="ECO:0007669"/>
    <property type="project" value="UniProtKB-KW"/>
</dbReference>
<feature type="transmembrane region" description="Helical" evidence="14">
    <location>
        <begin position="303"/>
        <end position="321"/>
    </location>
</feature>
<feature type="transmembrane region" description="Helical" evidence="14">
    <location>
        <begin position="172"/>
        <end position="188"/>
    </location>
</feature>
<keyword evidence="4" id="KW-0050">Antiport</keyword>
<feature type="transmembrane region" description="Helical" evidence="14">
    <location>
        <begin position="693"/>
        <end position="712"/>
    </location>
</feature>
<feature type="transmembrane region" description="Helical" evidence="14">
    <location>
        <begin position="596"/>
        <end position="613"/>
    </location>
</feature>
<dbReference type="AlphaFoldDB" id="A0A553ZVL8"/>
<keyword evidence="8 14" id="KW-1133">Transmembrane helix</keyword>
<evidence type="ECO:0000256" key="14">
    <source>
        <dbReference type="SAM" id="Phobius"/>
    </source>
</evidence>
<evidence type="ECO:0000256" key="12">
    <source>
        <dbReference type="ARBA" id="ARBA00023201"/>
    </source>
</evidence>
<keyword evidence="6 13" id="KW-0812">Transmembrane</keyword>
<feature type="transmembrane region" description="Helical" evidence="14">
    <location>
        <begin position="266"/>
        <end position="282"/>
    </location>
</feature>
<keyword evidence="3" id="KW-0813">Transport</keyword>
<feature type="transmembrane region" description="Helical" evidence="14">
    <location>
        <begin position="436"/>
        <end position="460"/>
    </location>
</feature>
<dbReference type="PRINTS" id="PR01435">
    <property type="entry name" value="NPOXDRDTASE5"/>
</dbReference>
<dbReference type="GO" id="GO:0006814">
    <property type="term" value="P:sodium ion transport"/>
    <property type="evidence" value="ECO:0007669"/>
    <property type="project" value="UniProtKB-KW"/>
</dbReference>
<dbReference type="GO" id="GO:0005886">
    <property type="term" value="C:plasma membrane"/>
    <property type="evidence" value="ECO:0007669"/>
    <property type="project" value="UniProtKB-SubCell"/>
</dbReference>
<keyword evidence="10" id="KW-0406">Ion transport</keyword>
<comment type="caution">
    <text evidence="19">The sequence shown here is derived from an EMBL/GenBank/DDBJ whole genome shotgun (WGS) entry which is preliminary data.</text>
</comment>
<feature type="transmembrane region" description="Helical" evidence="14">
    <location>
        <begin position="226"/>
        <end position="246"/>
    </location>
</feature>
<dbReference type="PANTHER" id="PTHR43373:SF1">
    <property type="entry name" value="NA(+)_H(+) ANTIPORTER SUBUNIT A"/>
    <property type="match status" value="1"/>
</dbReference>
<dbReference type="Pfam" id="PF00662">
    <property type="entry name" value="Proton_antipo_N"/>
    <property type="match status" value="1"/>
</dbReference>
<dbReference type="Pfam" id="PF00361">
    <property type="entry name" value="Proton_antipo_M"/>
    <property type="match status" value="1"/>
</dbReference>
<feature type="transmembrane region" description="Helical" evidence="14">
    <location>
        <begin position="742"/>
        <end position="763"/>
    </location>
</feature>
<evidence type="ECO:0000256" key="13">
    <source>
        <dbReference type="RuleBase" id="RU000320"/>
    </source>
</evidence>
<evidence type="ECO:0000256" key="9">
    <source>
        <dbReference type="ARBA" id="ARBA00023053"/>
    </source>
</evidence>
<evidence type="ECO:0000259" key="16">
    <source>
        <dbReference type="Pfam" id="PF00662"/>
    </source>
</evidence>
<evidence type="ECO:0000256" key="6">
    <source>
        <dbReference type="ARBA" id="ARBA00022692"/>
    </source>
</evidence>
<feature type="transmembrane region" description="Helical" evidence="14">
    <location>
        <begin position="492"/>
        <end position="514"/>
    </location>
</feature>
<feature type="transmembrane region" description="Helical" evidence="14">
    <location>
        <begin position="835"/>
        <end position="853"/>
    </location>
</feature>
<evidence type="ECO:0000259" key="15">
    <source>
        <dbReference type="Pfam" id="PF00361"/>
    </source>
</evidence>
<evidence type="ECO:0000256" key="10">
    <source>
        <dbReference type="ARBA" id="ARBA00023065"/>
    </source>
</evidence>
<feature type="transmembrane region" description="Helical" evidence="14">
    <location>
        <begin position="93"/>
        <end position="113"/>
    </location>
</feature>
<dbReference type="NCBIfam" id="TIGR00940">
    <property type="entry name" value="2a6301s01"/>
    <property type="match status" value="1"/>
</dbReference>
<dbReference type="InterPro" id="IPR005663">
    <property type="entry name" value="MrpA/MnhA1/PhaAB"/>
</dbReference>
<evidence type="ECO:0000256" key="4">
    <source>
        <dbReference type="ARBA" id="ARBA00022449"/>
    </source>
</evidence>